<gene>
    <name evidence="9" type="ORF">GX355_06185</name>
</gene>
<evidence type="ECO:0000256" key="1">
    <source>
        <dbReference type="ARBA" id="ARBA00022741"/>
    </source>
</evidence>
<accession>A0A7X8H030</accession>
<dbReference type="GO" id="GO:0006281">
    <property type="term" value="P:DNA repair"/>
    <property type="evidence" value="ECO:0007669"/>
    <property type="project" value="UniProtKB-KW"/>
</dbReference>
<comment type="caution">
    <text evidence="9">The sequence shown here is derived from an EMBL/GenBank/DDBJ whole genome shotgun (WGS) entry which is preliminary data.</text>
</comment>
<keyword evidence="2" id="KW-0227">DNA damage</keyword>
<keyword evidence="6" id="KW-0238">DNA-binding</keyword>
<dbReference type="GO" id="GO:0004386">
    <property type="term" value="F:helicase activity"/>
    <property type="evidence" value="ECO:0007669"/>
    <property type="project" value="UniProtKB-KW"/>
</dbReference>
<keyword evidence="3" id="KW-0378">Hydrolase</keyword>
<keyword evidence="7" id="KW-0234">DNA repair</keyword>
<dbReference type="Proteomes" id="UP000541058">
    <property type="component" value="Unassembled WGS sequence"/>
</dbReference>
<keyword evidence="5" id="KW-0067">ATP-binding</keyword>
<sequence>MDILLGYWLDSNTYPDALGKEDALVGTVVTGFKGLIGILETQLGLTAPPVSENIRIAEWQGLIRKLDTGNKLFSKSFATDSWNTARELLHRRDELVIAGWDPKIHSGGSRWVETLSELELANHNKTWGFSDRVRFVLTKLQDKIHLDINSITIVDEEESMWDPWCNEIIKLLIKQGIHVHKENSISQSMTDGTSITDLSLLQSALAGEKSEKKAQGDGSILLVRSEQEWDAADFLISWLQENGLENTVLVKGEGSSFLDELLNRRGVPGAGVDAASKWRPVLQVLPLTIDTYWDPIRVDRMMELLTIPTSPVPGKIRYRLANELASNPGVGGAGWLKSIEDGVQDYEETWIQDGYDDKEIQKRRKNLAEKIDLWIQHEFYDPNDGIPLEKITQICQKVSQWAVVNYQLTNDFIYKKASQIAQDVLVGVQTLGVNKVTQLQIARIIDSVLGEGAKLDSYQQEASQWEVVEHPGQIWGNADMVVWWGFNKGMEGPNLRTWTKVERAWLKNQGVYLLEEDVRRRREAASWHQAVQLTNRRLILIAPSKIKGEERPIHPLWDEIRHAIANESSTVNLISFDASELRKQQSISLFRTNFVRTTLPKRTIPAPIRNWNVPENVVLPRAVESATSFESLVGCSLRWTFKYAANVRPGTILSLPNESIMLGNLGHAILETLLSEKMDWQEDEVRIRVGELFDDLTPKIAATLLEPENGIKRNETRIKLQISLQQFFKILNREGIKIKHTELELKKNWQDGVEFKGRLDLVGETATGKKVLFDSKWSRKPANYKERLQNLSIQLALYHWLLTDQEDEELPVAYFMLRSGQFFSVPHEEFPSAFHVEGPSLIESKKVVQKSVSDVWAQLAKGTAIAPGVPESKVSSSEDQAKEKAFVGLIEPPCKFCEYQNLCGFRRVTK</sequence>
<evidence type="ECO:0000259" key="8">
    <source>
        <dbReference type="Pfam" id="PF12705"/>
    </source>
</evidence>
<evidence type="ECO:0000313" key="10">
    <source>
        <dbReference type="Proteomes" id="UP000541058"/>
    </source>
</evidence>
<evidence type="ECO:0000256" key="6">
    <source>
        <dbReference type="ARBA" id="ARBA00023125"/>
    </source>
</evidence>
<dbReference type="EMBL" id="JAAYSM010000196">
    <property type="protein sequence ID" value="NLJ18434.1"/>
    <property type="molecule type" value="Genomic_DNA"/>
</dbReference>
<dbReference type="InterPro" id="IPR038726">
    <property type="entry name" value="PDDEXK_AddAB-type"/>
</dbReference>
<feature type="domain" description="PD-(D/E)XK endonuclease-like" evidence="8">
    <location>
        <begin position="625"/>
        <end position="903"/>
    </location>
</feature>
<evidence type="ECO:0000256" key="2">
    <source>
        <dbReference type="ARBA" id="ARBA00022763"/>
    </source>
</evidence>
<name>A0A7X8H030_9LACT</name>
<evidence type="ECO:0000256" key="3">
    <source>
        <dbReference type="ARBA" id="ARBA00022801"/>
    </source>
</evidence>
<dbReference type="GO" id="GO:0016787">
    <property type="term" value="F:hydrolase activity"/>
    <property type="evidence" value="ECO:0007669"/>
    <property type="project" value="UniProtKB-KW"/>
</dbReference>
<dbReference type="GO" id="GO:0003677">
    <property type="term" value="F:DNA binding"/>
    <property type="evidence" value="ECO:0007669"/>
    <property type="project" value="UniProtKB-KW"/>
</dbReference>
<evidence type="ECO:0000256" key="4">
    <source>
        <dbReference type="ARBA" id="ARBA00022806"/>
    </source>
</evidence>
<keyword evidence="1" id="KW-0547">Nucleotide-binding</keyword>
<dbReference type="RefSeq" id="WP_276648253.1">
    <property type="nucleotide sequence ID" value="NZ_JAAYSM010000196.1"/>
</dbReference>
<evidence type="ECO:0000256" key="5">
    <source>
        <dbReference type="ARBA" id="ARBA00022840"/>
    </source>
</evidence>
<dbReference type="InterPro" id="IPR011604">
    <property type="entry name" value="PDDEXK-like_dom_sf"/>
</dbReference>
<evidence type="ECO:0000313" key="9">
    <source>
        <dbReference type="EMBL" id="NLJ18434.1"/>
    </source>
</evidence>
<dbReference type="AlphaFoldDB" id="A0A7X8H030"/>
<organism evidence="9 10">
    <name type="scientific">Globicatella sulfidifaciens</name>
    <dbReference type="NCBI Taxonomy" id="136093"/>
    <lineage>
        <taxon>Bacteria</taxon>
        <taxon>Bacillati</taxon>
        <taxon>Bacillota</taxon>
        <taxon>Bacilli</taxon>
        <taxon>Lactobacillales</taxon>
        <taxon>Aerococcaceae</taxon>
        <taxon>Globicatella</taxon>
    </lineage>
</organism>
<evidence type="ECO:0000256" key="7">
    <source>
        <dbReference type="ARBA" id="ARBA00023204"/>
    </source>
</evidence>
<dbReference type="Gene3D" id="3.90.320.10">
    <property type="match status" value="1"/>
</dbReference>
<dbReference type="Pfam" id="PF12705">
    <property type="entry name" value="PDDEXK_1"/>
    <property type="match status" value="1"/>
</dbReference>
<proteinExistence type="predicted"/>
<dbReference type="GO" id="GO:0005524">
    <property type="term" value="F:ATP binding"/>
    <property type="evidence" value="ECO:0007669"/>
    <property type="project" value="UniProtKB-KW"/>
</dbReference>
<reference evidence="9 10" key="1">
    <citation type="journal article" date="2020" name="Biotechnol. Biofuels">
        <title>New insights from the biogas microbiome by comprehensive genome-resolved metagenomics of nearly 1600 species originating from multiple anaerobic digesters.</title>
        <authorList>
            <person name="Campanaro S."/>
            <person name="Treu L."/>
            <person name="Rodriguez-R L.M."/>
            <person name="Kovalovszki A."/>
            <person name="Ziels R.M."/>
            <person name="Maus I."/>
            <person name="Zhu X."/>
            <person name="Kougias P.G."/>
            <person name="Basile A."/>
            <person name="Luo G."/>
            <person name="Schluter A."/>
            <person name="Konstantinidis K.T."/>
            <person name="Angelidaki I."/>
        </authorList>
    </citation>
    <scope>NUCLEOTIDE SEQUENCE [LARGE SCALE GENOMIC DNA]</scope>
    <source>
        <strain evidence="9">AS23ysBPME_34</strain>
    </source>
</reference>
<keyword evidence="4" id="KW-0347">Helicase</keyword>
<protein>
    <submittedName>
        <fullName evidence="9">PD-(D/E)XK nuclease family protein</fullName>
    </submittedName>
</protein>